<dbReference type="GeneID" id="114251548"/>
<evidence type="ECO:0000313" key="2">
    <source>
        <dbReference type="RefSeq" id="XP_028041662.1"/>
    </source>
</evidence>
<name>A0A6J2KL42_BOMMA</name>
<gene>
    <name evidence="2" type="primary">LOC114251548</name>
</gene>
<dbReference type="Proteomes" id="UP000504629">
    <property type="component" value="Unplaced"/>
</dbReference>
<evidence type="ECO:0000313" key="1">
    <source>
        <dbReference type="Proteomes" id="UP000504629"/>
    </source>
</evidence>
<dbReference type="OrthoDB" id="8191506at2759"/>
<keyword evidence="1" id="KW-1185">Reference proteome</keyword>
<organism evidence="1 2">
    <name type="scientific">Bombyx mandarina</name>
    <name type="common">Wild silk moth</name>
    <name type="synonym">Wild silkworm</name>
    <dbReference type="NCBI Taxonomy" id="7092"/>
    <lineage>
        <taxon>Eukaryota</taxon>
        <taxon>Metazoa</taxon>
        <taxon>Ecdysozoa</taxon>
        <taxon>Arthropoda</taxon>
        <taxon>Hexapoda</taxon>
        <taxon>Insecta</taxon>
        <taxon>Pterygota</taxon>
        <taxon>Neoptera</taxon>
        <taxon>Endopterygota</taxon>
        <taxon>Lepidoptera</taxon>
        <taxon>Glossata</taxon>
        <taxon>Ditrysia</taxon>
        <taxon>Bombycoidea</taxon>
        <taxon>Bombycidae</taxon>
        <taxon>Bombycinae</taxon>
        <taxon>Bombyx</taxon>
    </lineage>
</organism>
<accession>A0A6J2KL42</accession>
<sequence>MKRNDVKVKKTLVRNCEQKIEQKKHVAHGVASTSKITGINLHDTELSKPTLCSSELFANYLTNAKKTLASKVLVSNSNKKDVNATLTKKLNFHFNEKIYRNLIELNSNDIETRKNDKRPPATISTKRDLEPDIEDFYENNKEDDSPPQIQTIRHKFKPVKKVEMGQLHKLVNKYENL</sequence>
<dbReference type="KEGG" id="bman:114251548"/>
<dbReference type="AlphaFoldDB" id="A0A6J2KL42"/>
<proteinExistence type="predicted"/>
<reference evidence="2" key="1">
    <citation type="submission" date="2025-08" db="UniProtKB">
        <authorList>
            <consortium name="RefSeq"/>
        </authorList>
    </citation>
    <scope>IDENTIFICATION</scope>
    <source>
        <tissue evidence="2">Silk gland</tissue>
    </source>
</reference>
<protein>
    <submittedName>
        <fullName evidence="2">Uncharacterized protein LOC114251548</fullName>
    </submittedName>
</protein>
<dbReference type="RefSeq" id="XP_028041662.1">
    <property type="nucleotide sequence ID" value="XM_028185861.1"/>
</dbReference>